<accession>A0ABY3LGC0</accession>
<name>A0ABY3LGC0_9GAMM</name>
<keyword evidence="2" id="KW-1185">Reference proteome</keyword>
<evidence type="ECO:0000313" key="2">
    <source>
        <dbReference type="Proteomes" id="UP000426772"/>
    </source>
</evidence>
<evidence type="ECO:0000313" key="1">
    <source>
        <dbReference type="EMBL" id="TXL79022.1"/>
    </source>
</evidence>
<sequence>MRKVRIACECISLPQDDLWLEVMIDEKGYICYPKDSDDNFGRGNINYSGDARRYSFGIYWLDDGVAGTDWDDKNDRACELDILDRRLVVGETFKYIQAGEPWEYKVAAISAVA</sequence>
<organism evidence="1 2">
    <name type="scientific">Pantoea vagans</name>
    <dbReference type="NCBI Taxonomy" id="470934"/>
    <lineage>
        <taxon>Bacteria</taxon>
        <taxon>Pseudomonadati</taxon>
        <taxon>Pseudomonadota</taxon>
        <taxon>Gammaproteobacteria</taxon>
        <taxon>Enterobacterales</taxon>
        <taxon>Erwiniaceae</taxon>
        <taxon>Pantoea</taxon>
    </lineage>
</organism>
<gene>
    <name evidence="1" type="ORF">D9O29_08915</name>
</gene>
<dbReference type="RefSeq" id="WP_147789114.1">
    <property type="nucleotide sequence ID" value="NZ_RCNL01000003.1"/>
</dbReference>
<protein>
    <submittedName>
        <fullName evidence="1">Uncharacterized protein</fullName>
    </submittedName>
</protein>
<dbReference type="Proteomes" id="UP000426772">
    <property type="component" value="Unassembled WGS sequence"/>
</dbReference>
<proteinExistence type="predicted"/>
<dbReference type="EMBL" id="RCNL01000003">
    <property type="protein sequence ID" value="TXL79022.1"/>
    <property type="molecule type" value="Genomic_DNA"/>
</dbReference>
<comment type="caution">
    <text evidence="1">The sequence shown here is derived from an EMBL/GenBank/DDBJ whole genome shotgun (WGS) entry which is preliminary data.</text>
</comment>
<reference evidence="1 2" key="1">
    <citation type="submission" date="2018-10" db="EMBL/GenBank/DDBJ databases">
        <title>Draft genome sequence of Pantoea vagans isolated from corpses of the sugarcane aphid Melanaphis sacchari Zehntner.</title>
        <authorList>
            <person name="Toledo E."/>
            <person name="Pena G."/>
            <person name="Lozano L."/>
        </authorList>
    </citation>
    <scope>NUCLEOTIDE SEQUENCE [LARGE SCALE GENOMIC DNA]</scope>
    <source>
        <strain evidence="1 2">ET-90</strain>
    </source>
</reference>